<reference evidence="1 2" key="1">
    <citation type="submission" date="2020-03" db="EMBL/GenBank/DDBJ databases">
        <title>Genome Sequence of industrial isolate, B5A.</title>
        <authorList>
            <person name="Sharma S."/>
            <person name="Patil P.B."/>
            <person name="Korpole S."/>
        </authorList>
    </citation>
    <scope>NUCLEOTIDE SEQUENCE [LARGE SCALE GENOMIC DNA]</scope>
    <source>
        <strain evidence="1 2">PI-S10-B5A</strain>
    </source>
</reference>
<dbReference type="RefSeq" id="WP_170820895.1">
    <property type="nucleotide sequence ID" value="NZ_JAAOXG010000016.1"/>
</dbReference>
<sequence>MAGSAVMAVTDAAITGQGAAEGADHAEVAIIAAEEITAVDKRHFK</sequence>
<organism evidence="1 2">
    <name type="scientific">Lacrimispora defluvii</name>
    <dbReference type="NCBI Taxonomy" id="2719233"/>
    <lineage>
        <taxon>Bacteria</taxon>
        <taxon>Bacillati</taxon>
        <taxon>Bacillota</taxon>
        <taxon>Clostridia</taxon>
        <taxon>Lachnospirales</taxon>
        <taxon>Lachnospiraceae</taxon>
        <taxon>Lacrimispora</taxon>
    </lineage>
</organism>
<evidence type="ECO:0000313" key="2">
    <source>
        <dbReference type="Proteomes" id="UP000539052"/>
    </source>
</evidence>
<protein>
    <submittedName>
        <fullName evidence="1">Uncharacterized protein</fullName>
    </submittedName>
</protein>
<comment type="caution">
    <text evidence="1">The sequence shown here is derived from an EMBL/GenBank/DDBJ whole genome shotgun (WGS) entry which is preliminary data.</text>
</comment>
<name>A0ABX1VMU0_9FIRM</name>
<gene>
    <name evidence="1" type="ORF">G9470_07465</name>
</gene>
<dbReference type="Proteomes" id="UP000539052">
    <property type="component" value="Unassembled WGS sequence"/>
</dbReference>
<evidence type="ECO:0000313" key="1">
    <source>
        <dbReference type="EMBL" id="NNJ29636.1"/>
    </source>
</evidence>
<proteinExistence type="predicted"/>
<dbReference type="EMBL" id="JAAOXG010000016">
    <property type="protein sequence ID" value="NNJ29636.1"/>
    <property type="molecule type" value="Genomic_DNA"/>
</dbReference>
<accession>A0ABX1VMU0</accession>
<keyword evidence="2" id="KW-1185">Reference proteome</keyword>